<evidence type="ECO:0000313" key="2">
    <source>
        <dbReference type="Proteomes" id="UP000032142"/>
    </source>
</evidence>
<accession>A0A0B0PD31</accession>
<gene>
    <name evidence="1" type="ORF">F383_27973</name>
</gene>
<name>A0A0B0PD31_GOSAR</name>
<organism evidence="1 2">
    <name type="scientific">Gossypium arboreum</name>
    <name type="common">Tree cotton</name>
    <name type="synonym">Gossypium nanking</name>
    <dbReference type="NCBI Taxonomy" id="29729"/>
    <lineage>
        <taxon>Eukaryota</taxon>
        <taxon>Viridiplantae</taxon>
        <taxon>Streptophyta</taxon>
        <taxon>Embryophyta</taxon>
        <taxon>Tracheophyta</taxon>
        <taxon>Spermatophyta</taxon>
        <taxon>Magnoliopsida</taxon>
        <taxon>eudicotyledons</taxon>
        <taxon>Gunneridae</taxon>
        <taxon>Pentapetalae</taxon>
        <taxon>rosids</taxon>
        <taxon>malvids</taxon>
        <taxon>Malvales</taxon>
        <taxon>Malvaceae</taxon>
        <taxon>Malvoideae</taxon>
        <taxon>Gossypium</taxon>
    </lineage>
</organism>
<proteinExistence type="predicted"/>
<dbReference type="AlphaFoldDB" id="A0A0B0PD31"/>
<keyword evidence="2" id="KW-1185">Reference proteome</keyword>
<protein>
    <submittedName>
        <fullName evidence="1">Uncharacterized protein</fullName>
    </submittedName>
</protein>
<sequence>MCRAKSDIVGMPLYWKCSGTF</sequence>
<dbReference type="EMBL" id="KN418121">
    <property type="protein sequence ID" value="KHG21306.1"/>
    <property type="molecule type" value="Genomic_DNA"/>
</dbReference>
<dbReference type="Proteomes" id="UP000032142">
    <property type="component" value="Unassembled WGS sequence"/>
</dbReference>
<evidence type="ECO:0000313" key="1">
    <source>
        <dbReference type="EMBL" id="KHG21306.1"/>
    </source>
</evidence>
<reference evidence="2" key="1">
    <citation type="submission" date="2014-09" db="EMBL/GenBank/DDBJ databases">
        <authorList>
            <person name="Mudge J."/>
            <person name="Ramaraj T."/>
            <person name="Lindquist I.E."/>
            <person name="Bharti A.K."/>
            <person name="Sundararajan A."/>
            <person name="Cameron C.T."/>
            <person name="Woodward J.E."/>
            <person name="May G.D."/>
            <person name="Brubaker C."/>
            <person name="Broadhvest J."/>
            <person name="Wilkins T.A."/>
        </authorList>
    </citation>
    <scope>NUCLEOTIDE SEQUENCE</scope>
    <source>
        <strain evidence="2">cv. AKA8401</strain>
    </source>
</reference>